<dbReference type="EMBL" id="JAGGNH010000004">
    <property type="protein sequence ID" value="KAJ0975162.1"/>
    <property type="molecule type" value="Genomic_DNA"/>
</dbReference>
<proteinExistence type="predicted"/>
<evidence type="ECO:0000256" key="6">
    <source>
        <dbReference type="ARBA" id="ARBA00022989"/>
    </source>
</evidence>
<dbReference type="OrthoDB" id="1706439at2759"/>
<evidence type="ECO:0000256" key="2">
    <source>
        <dbReference type="ARBA" id="ARBA00022614"/>
    </source>
</evidence>
<keyword evidence="2" id="KW-0433">Leucine-rich repeat</keyword>
<dbReference type="SUPFAM" id="SSF52058">
    <property type="entry name" value="L domain-like"/>
    <property type="match status" value="1"/>
</dbReference>
<feature type="signal peptide" evidence="9">
    <location>
        <begin position="1"/>
        <end position="28"/>
    </location>
</feature>
<evidence type="ECO:0000256" key="9">
    <source>
        <dbReference type="SAM" id="SignalP"/>
    </source>
</evidence>
<evidence type="ECO:0000313" key="12">
    <source>
        <dbReference type="Proteomes" id="UP001085076"/>
    </source>
</evidence>
<reference evidence="11" key="2">
    <citation type="journal article" date="2022" name="Hortic Res">
        <title>The genome of Dioscorea zingiberensis sheds light on the biosynthesis, origin and evolution of the medicinally important diosgenin saponins.</title>
        <authorList>
            <person name="Li Y."/>
            <person name="Tan C."/>
            <person name="Li Z."/>
            <person name="Guo J."/>
            <person name="Li S."/>
            <person name="Chen X."/>
            <person name="Wang C."/>
            <person name="Dai X."/>
            <person name="Yang H."/>
            <person name="Song W."/>
            <person name="Hou L."/>
            <person name="Xu J."/>
            <person name="Tong Z."/>
            <person name="Xu A."/>
            <person name="Yuan X."/>
            <person name="Wang W."/>
            <person name="Yang Q."/>
            <person name="Chen L."/>
            <person name="Sun Z."/>
            <person name="Wang K."/>
            <person name="Pan B."/>
            <person name="Chen J."/>
            <person name="Bao Y."/>
            <person name="Liu F."/>
            <person name="Qi X."/>
            <person name="Gang D.R."/>
            <person name="Wen J."/>
            <person name="Li J."/>
        </authorList>
    </citation>
    <scope>NUCLEOTIDE SEQUENCE</scope>
    <source>
        <strain evidence="11">Dzin_1.0</strain>
    </source>
</reference>
<comment type="caution">
    <text evidence="11">The sequence shown here is derived from an EMBL/GenBank/DDBJ whole genome shotgun (WGS) entry which is preliminary data.</text>
</comment>
<comment type="subcellular location">
    <subcellularLocation>
        <location evidence="1">Membrane</location>
        <topology evidence="1">Single-pass membrane protein</topology>
    </subcellularLocation>
</comment>
<keyword evidence="5" id="KW-0677">Repeat</keyword>
<dbReference type="AlphaFoldDB" id="A0A9D5CMK6"/>
<sequence length="366" mass="39618">MHLKFRHLLHLHLLLFALLLFVPSPFHCSDLRSLLEFKKGIVSDASGLVLSSWIPPPENPPCPSSFHGVSCDLAGSSVVAISLSGLGLAGDLKLATLASLKSLLNLSLSNNSFSGRLVPSLGSMNTLQVLDLSANRFYGPVPARITELGGLNLLNLSHNRLSGGIPAGFQNLQQLRTLDLSSNSLWGDVGLSLSEMRNVEHLDLSGKTHNNQLFGPVPEELFGDGMPLVELDLSGNGFSVQNWKDTLEIIDLSSNTISGSFPNNIRLNLESLISINIGNNSLVGVLPSVLQPTCPSFLVLMPPVKNMQNLRGASNFRTMHLGWRSDWNTTVDRPAWRAPLTKSRGECEGALVTVEFLIQGLSLVMM</sequence>
<evidence type="ECO:0000313" key="11">
    <source>
        <dbReference type="EMBL" id="KAJ0975162.1"/>
    </source>
</evidence>
<accession>A0A9D5CMK6</accession>
<feature type="chain" id="PRO_5039345294" description="Leucine-rich repeat-containing N-terminal plant-type domain-containing protein" evidence="9">
    <location>
        <begin position="29"/>
        <end position="366"/>
    </location>
</feature>
<evidence type="ECO:0000256" key="3">
    <source>
        <dbReference type="ARBA" id="ARBA00022692"/>
    </source>
</evidence>
<dbReference type="PRINTS" id="PR00019">
    <property type="entry name" value="LEURICHRPT"/>
</dbReference>
<reference evidence="11" key="1">
    <citation type="submission" date="2021-03" db="EMBL/GenBank/DDBJ databases">
        <authorList>
            <person name="Li Z."/>
            <person name="Yang C."/>
        </authorList>
    </citation>
    <scope>NUCLEOTIDE SEQUENCE</scope>
    <source>
        <strain evidence="11">Dzin_1.0</strain>
        <tissue evidence="11">Leaf</tissue>
    </source>
</reference>
<evidence type="ECO:0000256" key="4">
    <source>
        <dbReference type="ARBA" id="ARBA00022729"/>
    </source>
</evidence>
<keyword evidence="3" id="KW-0812">Transmembrane</keyword>
<dbReference type="Pfam" id="PF00560">
    <property type="entry name" value="LRR_1"/>
    <property type="match status" value="2"/>
</dbReference>
<evidence type="ECO:0000259" key="10">
    <source>
        <dbReference type="Pfam" id="PF08263"/>
    </source>
</evidence>
<evidence type="ECO:0000256" key="5">
    <source>
        <dbReference type="ARBA" id="ARBA00022737"/>
    </source>
</evidence>
<dbReference type="FunFam" id="3.80.10.10:FF:000275">
    <property type="entry name" value="Leucine-rich repeat receptor-like protein kinase"/>
    <property type="match status" value="1"/>
</dbReference>
<dbReference type="InterPro" id="IPR001611">
    <property type="entry name" value="Leu-rich_rpt"/>
</dbReference>
<organism evidence="11 12">
    <name type="scientific">Dioscorea zingiberensis</name>
    <dbReference type="NCBI Taxonomy" id="325984"/>
    <lineage>
        <taxon>Eukaryota</taxon>
        <taxon>Viridiplantae</taxon>
        <taxon>Streptophyta</taxon>
        <taxon>Embryophyta</taxon>
        <taxon>Tracheophyta</taxon>
        <taxon>Spermatophyta</taxon>
        <taxon>Magnoliopsida</taxon>
        <taxon>Liliopsida</taxon>
        <taxon>Dioscoreales</taxon>
        <taxon>Dioscoreaceae</taxon>
        <taxon>Dioscorea</taxon>
    </lineage>
</organism>
<dbReference type="Pfam" id="PF13855">
    <property type="entry name" value="LRR_8"/>
    <property type="match status" value="1"/>
</dbReference>
<evidence type="ECO:0000256" key="8">
    <source>
        <dbReference type="ARBA" id="ARBA00023180"/>
    </source>
</evidence>
<dbReference type="Gene3D" id="3.80.10.10">
    <property type="entry name" value="Ribonuclease Inhibitor"/>
    <property type="match status" value="2"/>
</dbReference>
<dbReference type="Pfam" id="PF08263">
    <property type="entry name" value="LRRNT_2"/>
    <property type="match status" value="1"/>
</dbReference>
<evidence type="ECO:0000256" key="7">
    <source>
        <dbReference type="ARBA" id="ARBA00023136"/>
    </source>
</evidence>
<keyword evidence="7" id="KW-0472">Membrane</keyword>
<dbReference type="Proteomes" id="UP001085076">
    <property type="component" value="Miscellaneous, Linkage group lg04"/>
</dbReference>
<dbReference type="InterPro" id="IPR013210">
    <property type="entry name" value="LRR_N_plant-typ"/>
</dbReference>
<keyword evidence="12" id="KW-1185">Reference proteome</keyword>
<gene>
    <name evidence="11" type="ORF">J5N97_017127</name>
</gene>
<protein>
    <recommendedName>
        <fullName evidence="10">Leucine-rich repeat-containing N-terminal plant-type domain-containing protein</fullName>
    </recommendedName>
</protein>
<keyword evidence="8" id="KW-0325">Glycoprotein</keyword>
<dbReference type="InterPro" id="IPR032675">
    <property type="entry name" value="LRR_dom_sf"/>
</dbReference>
<name>A0A9D5CMK6_9LILI</name>
<feature type="domain" description="Leucine-rich repeat-containing N-terminal plant-type" evidence="10">
    <location>
        <begin position="29"/>
        <end position="72"/>
    </location>
</feature>
<dbReference type="PANTHER" id="PTHR48065">
    <property type="entry name" value="OS10G0469600 PROTEIN"/>
    <property type="match status" value="1"/>
</dbReference>
<keyword evidence="4 9" id="KW-0732">Signal</keyword>
<keyword evidence="6" id="KW-1133">Transmembrane helix</keyword>
<evidence type="ECO:0000256" key="1">
    <source>
        <dbReference type="ARBA" id="ARBA00004167"/>
    </source>
</evidence>
<dbReference type="GO" id="GO:0016020">
    <property type="term" value="C:membrane"/>
    <property type="evidence" value="ECO:0007669"/>
    <property type="project" value="UniProtKB-SubCell"/>
</dbReference>